<dbReference type="InterPro" id="IPR010997">
    <property type="entry name" value="HRDC-like_sf"/>
</dbReference>
<evidence type="ECO:0000313" key="3">
    <source>
        <dbReference type="Proteomes" id="UP001519288"/>
    </source>
</evidence>
<dbReference type="Proteomes" id="UP001519288">
    <property type="component" value="Unassembled WGS sequence"/>
</dbReference>
<protein>
    <recommendedName>
        <fullName evidence="1">HRDC domain-containing protein</fullName>
    </recommendedName>
</protein>
<evidence type="ECO:0000313" key="2">
    <source>
        <dbReference type="EMBL" id="MBP2002175.1"/>
    </source>
</evidence>
<dbReference type="EMBL" id="JAGGLD010000006">
    <property type="protein sequence ID" value="MBP2002175.1"/>
    <property type="molecule type" value="Genomic_DNA"/>
</dbReference>
<dbReference type="RefSeq" id="WP_209864752.1">
    <property type="nucleotide sequence ID" value="NZ_JAGGLD010000006.1"/>
</dbReference>
<keyword evidence="3" id="KW-1185">Reference proteome</keyword>
<dbReference type="InterPro" id="IPR029491">
    <property type="entry name" value="Helicase_HTH"/>
</dbReference>
<name>A0ABS4JKE2_9BACL</name>
<reference evidence="2 3" key="1">
    <citation type="submission" date="2021-03" db="EMBL/GenBank/DDBJ databases">
        <title>Genomic Encyclopedia of Type Strains, Phase IV (KMG-IV): sequencing the most valuable type-strain genomes for metagenomic binning, comparative biology and taxonomic classification.</title>
        <authorList>
            <person name="Goeker M."/>
        </authorList>
    </citation>
    <scope>NUCLEOTIDE SEQUENCE [LARGE SCALE GENOMIC DNA]</scope>
    <source>
        <strain evidence="2 3">DSM 26806</strain>
    </source>
</reference>
<comment type="caution">
    <text evidence="2">The sequence shown here is derived from an EMBL/GenBank/DDBJ whole genome shotgun (WGS) entry which is preliminary data.</text>
</comment>
<dbReference type="Pfam" id="PF14493">
    <property type="entry name" value="HTH_40"/>
    <property type="match status" value="1"/>
</dbReference>
<gene>
    <name evidence="2" type="ORF">J2Z69_003232</name>
</gene>
<feature type="domain" description="HRDC" evidence="1">
    <location>
        <begin position="103"/>
        <end position="183"/>
    </location>
</feature>
<organism evidence="2 3">
    <name type="scientific">Paenibacillus shirakamiensis</name>
    <dbReference type="NCBI Taxonomy" id="1265935"/>
    <lineage>
        <taxon>Bacteria</taxon>
        <taxon>Bacillati</taxon>
        <taxon>Bacillota</taxon>
        <taxon>Bacilli</taxon>
        <taxon>Bacillales</taxon>
        <taxon>Paenibacillaceae</taxon>
        <taxon>Paenibacillus</taxon>
    </lineage>
</organism>
<dbReference type="PROSITE" id="PS50967">
    <property type="entry name" value="HRDC"/>
    <property type="match status" value="1"/>
</dbReference>
<proteinExistence type="predicted"/>
<sequence length="333" mass="39191">MRIVFLNSMEKRDEEGLHLQGAQVWIGEEEGIWRMGWKELSTGKETLWYEDTSWSEMLHVYRHRLASKLSEGFRPSIEGVFHDQPETRSRPTQAQKLICYSELHTNDALFAELSAWRRRRAQTERKAPYLIASNRLLRLISTYQPQTIAELMQLPGVGESKSAEYGAELIALLQTDDRAHDFPLVWVEQALDPEESRSWVYKQKEMKYRVEMERFGLRRQLQSLMSEGLGIEEICVHTGLSRREVIEMIEELDKEGYEVDLILDGELQHMSEEEQSEVWKAYEELGDTYLKPILQRVYGMDLEEGADVEKMYEQLRLIRIRYRRRHVIMTSAG</sequence>
<dbReference type="SMART" id="SM00341">
    <property type="entry name" value="HRDC"/>
    <property type="match status" value="1"/>
</dbReference>
<dbReference type="Pfam" id="PF00570">
    <property type="entry name" value="HRDC"/>
    <property type="match status" value="1"/>
</dbReference>
<dbReference type="InterPro" id="IPR002121">
    <property type="entry name" value="HRDC_dom"/>
</dbReference>
<dbReference type="Gene3D" id="1.10.10.1390">
    <property type="entry name" value="ATP-dependent DNA helicase RecQ"/>
    <property type="match status" value="1"/>
</dbReference>
<dbReference type="InterPro" id="IPR044876">
    <property type="entry name" value="HRDC_dom_sf"/>
</dbReference>
<accession>A0ABS4JKE2</accession>
<dbReference type="Gene3D" id="1.10.150.80">
    <property type="entry name" value="HRDC domain"/>
    <property type="match status" value="1"/>
</dbReference>
<evidence type="ECO:0000259" key="1">
    <source>
        <dbReference type="PROSITE" id="PS50967"/>
    </source>
</evidence>
<dbReference type="SUPFAM" id="SSF47819">
    <property type="entry name" value="HRDC-like"/>
    <property type="match status" value="1"/>
</dbReference>